<dbReference type="Proteomes" id="UP000095286">
    <property type="component" value="Unplaced"/>
</dbReference>
<proteinExistence type="predicted"/>
<sequence>MNAASFGFGEDSFCGKLTIHTQKFFQPQFSKIILSRNSSDLKECLDLCCNLETCNAVTFSGVLRPNDPNPNTLTHNCQLISCPQSTCQLTTATESANGVVSILLSRDPSPIVSLISSYYVPDITTTTTTEIPVIPVETSTELITTTPLTTNISDSLPSLNESPTNQSSSSISISPNIFQEKYTPVWAIGLGFIIAFVCIGASFALVGTYICYRRSSRLRHTAEITTIKSPTLHAFNPNI</sequence>
<name>A0AC35U063_9BILA</name>
<protein>
    <submittedName>
        <fullName evidence="2">MANEC domain-containing protein</fullName>
    </submittedName>
</protein>
<evidence type="ECO:0000313" key="2">
    <source>
        <dbReference type="WBParaSite" id="RSKR_0000621250.1"/>
    </source>
</evidence>
<dbReference type="WBParaSite" id="RSKR_0000621250.1">
    <property type="protein sequence ID" value="RSKR_0000621250.1"/>
    <property type="gene ID" value="RSKR_0000621250"/>
</dbReference>
<organism evidence="1 2">
    <name type="scientific">Rhabditophanes sp. KR3021</name>
    <dbReference type="NCBI Taxonomy" id="114890"/>
    <lineage>
        <taxon>Eukaryota</taxon>
        <taxon>Metazoa</taxon>
        <taxon>Ecdysozoa</taxon>
        <taxon>Nematoda</taxon>
        <taxon>Chromadorea</taxon>
        <taxon>Rhabditida</taxon>
        <taxon>Tylenchina</taxon>
        <taxon>Panagrolaimomorpha</taxon>
        <taxon>Strongyloidoidea</taxon>
        <taxon>Alloionematidae</taxon>
        <taxon>Rhabditophanes</taxon>
    </lineage>
</organism>
<accession>A0AC35U063</accession>
<evidence type="ECO:0000313" key="1">
    <source>
        <dbReference type="Proteomes" id="UP000095286"/>
    </source>
</evidence>
<reference evidence="2" key="1">
    <citation type="submission" date="2016-11" db="UniProtKB">
        <authorList>
            <consortium name="WormBaseParasite"/>
        </authorList>
    </citation>
    <scope>IDENTIFICATION</scope>
    <source>
        <strain evidence="2">KR3021</strain>
    </source>
</reference>